<name>A0A5B0EH26_9MICC</name>
<gene>
    <name evidence="2" type="ORF">FQ154_09465</name>
</gene>
<protein>
    <submittedName>
        <fullName evidence="2">Uncharacterized protein</fullName>
    </submittedName>
</protein>
<organism evidence="2 3">
    <name type="scientific">Paeniglutamicibacter gangotriensis</name>
    <dbReference type="NCBI Taxonomy" id="254787"/>
    <lineage>
        <taxon>Bacteria</taxon>
        <taxon>Bacillati</taxon>
        <taxon>Actinomycetota</taxon>
        <taxon>Actinomycetes</taxon>
        <taxon>Micrococcales</taxon>
        <taxon>Micrococcaceae</taxon>
        <taxon>Paeniglutamicibacter</taxon>
    </lineage>
</organism>
<feature type="compositionally biased region" description="Basic and acidic residues" evidence="1">
    <location>
        <begin position="58"/>
        <end position="70"/>
    </location>
</feature>
<comment type="caution">
    <text evidence="2">The sequence shown here is derived from an EMBL/GenBank/DDBJ whole genome shotgun (WGS) entry which is preliminary data.</text>
</comment>
<dbReference type="EMBL" id="VOBL01000008">
    <property type="protein sequence ID" value="KAA0977121.1"/>
    <property type="molecule type" value="Genomic_DNA"/>
</dbReference>
<dbReference type="OrthoDB" id="9898417at2"/>
<dbReference type="InterPro" id="IPR013321">
    <property type="entry name" value="Arc_rbn_hlx_hlx"/>
</dbReference>
<reference evidence="2 3" key="1">
    <citation type="submission" date="2019-07" db="EMBL/GenBank/DDBJ databases">
        <title>Analysis of the biochemical properties, biological activity and biotechnological potential of siderophores and biosurfactants produced by Antarctic psychrotolerant bacteria.</title>
        <authorList>
            <person name="Styczynski M."/>
            <person name="Krucon T."/>
            <person name="Decewicz P."/>
            <person name="Dziewit L."/>
        </authorList>
    </citation>
    <scope>NUCLEOTIDE SEQUENCE [LARGE SCALE GENOMIC DNA]</scope>
    <source>
        <strain evidence="2 3">ANT_H27</strain>
    </source>
</reference>
<evidence type="ECO:0000313" key="2">
    <source>
        <dbReference type="EMBL" id="KAA0977121.1"/>
    </source>
</evidence>
<dbReference type="SUPFAM" id="SSF47598">
    <property type="entry name" value="Ribbon-helix-helix"/>
    <property type="match status" value="1"/>
</dbReference>
<dbReference type="AlphaFoldDB" id="A0A5B0EH26"/>
<proteinExistence type="predicted"/>
<feature type="region of interest" description="Disordered" evidence="1">
    <location>
        <begin position="51"/>
        <end position="70"/>
    </location>
</feature>
<accession>A0A5B0EH26</accession>
<sequence>MSAKPAADGTEQKRLNFDVPEDLAREFKAYAALQGKTQRELVLGFMHRCVRRTPPVADHPRDSPATHRDK</sequence>
<dbReference type="Proteomes" id="UP000323856">
    <property type="component" value="Unassembled WGS sequence"/>
</dbReference>
<evidence type="ECO:0000313" key="3">
    <source>
        <dbReference type="Proteomes" id="UP000323856"/>
    </source>
</evidence>
<dbReference type="InterPro" id="IPR010985">
    <property type="entry name" value="Ribbon_hlx_hlx"/>
</dbReference>
<evidence type="ECO:0000256" key="1">
    <source>
        <dbReference type="SAM" id="MobiDB-lite"/>
    </source>
</evidence>
<dbReference type="RefSeq" id="WP_149619505.1">
    <property type="nucleotide sequence ID" value="NZ_VOBL01000008.1"/>
</dbReference>
<dbReference type="GO" id="GO:0006355">
    <property type="term" value="P:regulation of DNA-templated transcription"/>
    <property type="evidence" value="ECO:0007669"/>
    <property type="project" value="InterPro"/>
</dbReference>
<dbReference type="Gene3D" id="1.10.1220.10">
    <property type="entry name" value="Met repressor-like"/>
    <property type="match status" value="1"/>
</dbReference>